<comment type="caution">
    <text evidence="1">The sequence shown here is derived from an EMBL/GenBank/DDBJ whole genome shotgun (WGS) entry which is preliminary data.</text>
</comment>
<gene>
    <name evidence="1" type="ORF">MN116_005695</name>
</gene>
<dbReference type="EMBL" id="JALJAT010000004">
    <property type="protein sequence ID" value="KAK4470110.1"/>
    <property type="molecule type" value="Genomic_DNA"/>
</dbReference>
<dbReference type="AlphaFoldDB" id="A0AAE2D4Q6"/>
<name>A0AAE2D4Q6_SCHME</name>
<evidence type="ECO:0000313" key="1">
    <source>
        <dbReference type="EMBL" id="KAK4470110.1"/>
    </source>
</evidence>
<sequence>MNTILDVLHRLSTDKSSSSCDSNNYSINLGLRVQFTRGTKNGYLLGVGLECNQHGSDRRQLLLAHITFMGLTGCGSNELWNCAAKQIMLTMLTKIPSCMPHWKTEWHAKQNGLTIVSNYALFTCYFAVIN</sequence>
<reference evidence="1" key="2">
    <citation type="journal article" date="2023" name="Infect Dis Poverty">
        <title>Chromosome-scale genome of the human blood fluke Schistosoma mekongi and its implications for public health.</title>
        <authorList>
            <person name="Zhou M."/>
            <person name="Xu L."/>
            <person name="Xu D."/>
            <person name="Chen W."/>
            <person name="Khan J."/>
            <person name="Hu Y."/>
            <person name="Huang H."/>
            <person name="Wei H."/>
            <person name="Zhang Y."/>
            <person name="Chusongsang P."/>
            <person name="Tanasarnprasert K."/>
            <person name="Hu X."/>
            <person name="Limpanont Y."/>
            <person name="Lv Z."/>
        </authorList>
    </citation>
    <scope>NUCLEOTIDE SEQUENCE</scope>
    <source>
        <strain evidence="1">LV_2022a</strain>
    </source>
</reference>
<dbReference type="Proteomes" id="UP001292079">
    <property type="component" value="Unassembled WGS sequence"/>
</dbReference>
<evidence type="ECO:0000313" key="2">
    <source>
        <dbReference type="Proteomes" id="UP001292079"/>
    </source>
</evidence>
<proteinExistence type="predicted"/>
<organism evidence="1 2">
    <name type="scientific">Schistosoma mekongi</name>
    <name type="common">Parasitic worm</name>
    <dbReference type="NCBI Taxonomy" id="38744"/>
    <lineage>
        <taxon>Eukaryota</taxon>
        <taxon>Metazoa</taxon>
        <taxon>Spiralia</taxon>
        <taxon>Lophotrochozoa</taxon>
        <taxon>Platyhelminthes</taxon>
        <taxon>Trematoda</taxon>
        <taxon>Digenea</taxon>
        <taxon>Strigeidida</taxon>
        <taxon>Schistosomatoidea</taxon>
        <taxon>Schistosomatidae</taxon>
        <taxon>Schistosoma</taxon>
    </lineage>
</organism>
<keyword evidence="2" id="KW-1185">Reference proteome</keyword>
<protein>
    <submittedName>
        <fullName evidence="1">Uncharacterized protein</fullName>
    </submittedName>
</protein>
<accession>A0AAE2D4Q6</accession>
<reference evidence="1" key="1">
    <citation type="submission" date="2022-04" db="EMBL/GenBank/DDBJ databases">
        <authorList>
            <person name="Xu L."/>
            <person name="Lv Z."/>
        </authorList>
    </citation>
    <scope>NUCLEOTIDE SEQUENCE</scope>
    <source>
        <strain evidence="1">LV_2022a</strain>
    </source>
</reference>